<sequence length="221" mass="22929">MLPRPEGTGADQRVQLPVDQQDVDAAGEFAVGAAGADVLHHFAEVGGGVHLRIVDEFRPSAGEPDAGLVQPFDDPVDAFAVAGVAEAVVFGGNQQQAGAVVVFQRFDLNRAVGDFGPLDHREQITAERVRFGVFKHVSLGQHVGVGVVADEMDCADGILDVESELRLDGGAAVSAGGGGVVLLQHAGNRLRGQVDVIVFAGSRAEYGGQSGQCGNKVFVHV</sequence>
<name>A0A645GLC1_9ZZZZ</name>
<dbReference type="EMBL" id="VSSQ01077707">
    <property type="protein sequence ID" value="MPN27718.1"/>
    <property type="molecule type" value="Genomic_DNA"/>
</dbReference>
<comment type="caution">
    <text evidence="1">The sequence shown here is derived from an EMBL/GenBank/DDBJ whole genome shotgun (WGS) entry which is preliminary data.</text>
</comment>
<proteinExistence type="predicted"/>
<dbReference type="AlphaFoldDB" id="A0A645GLC1"/>
<accession>A0A645GLC1</accession>
<protein>
    <submittedName>
        <fullName evidence="1">Uncharacterized protein</fullName>
    </submittedName>
</protein>
<reference evidence="1" key="1">
    <citation type="submission" date="2019-08" db="EMBL/GenBank/DDBJ databases">
        <authorList>
            <person name="Kucharzyk K."/>
            <person name="Murdoch R.W."/>
            <person name="Higgins S."/>
            <person name="Loffler F."/>
        </authorList>
    </citation>
    <scope>NUCLEOTIDE SEQUENCE</scope>
</reference>
<gene>
    <name evidence="1" type="ORF">SDC9_175152</name>
</gene>
<organism evidence="1">
    <name type="scientific">bioreactor metagenome</name>
    <dbReference type="NCBI Taxonomy" id="1076179"/>
    <lineage>
        <taxon>unclassified sequences</taxon>
        <taxon>metagenomes</taxon>
        <taxon>ecological metagenomes</taxon>
    </lineage>
</organism>
<evidence type="ECO:0000313" key="1">
    <source>
        <dbReference type="EMBL" id="MPN27718.1"/>
    </source>
</evidence>